<dbReference type="PRINTS" id="PR00364">
    <property type="entry name" value="DISEASERSIST"/>
</dbReference>
<comment type="caution">
    <text evidence="3">The sequence shown here is derived from an EMBL/GenBank/DDBJ whole genome shotgun (WGS) entry which is preliminary data.</text>
</comment>
<dbReference type="Proteomes" id="UP001595075">
    <property type="component" value="Unassembled WGS sequence"/>
</dbReference>
<sequence>MRSSTPRTYTPAALLPYVADRSSSSSSSSRSSFVKIPPAEKFIVNERMVKLPFQFIPSRLTGRDAKYFQPREKELESIRSTIFPPREETDPTTSLNHRSFLVTGLGGMGKTELALKFISEYKDRFDAVFFVIADSEARLLEQYSTFAWDLGLMDISDKNNHELCSETFRAWLGDPVKGNPEIQEVKASVKWLLVLDNAESVEVIDKFWPSGHQGSIIVTTRNPLLTPSLLYIKDRIQLQGLSVLEAANLLKTCARDDRVNSLTTDEDSRVIVQWIEGLPMAIIQLGRTIYAKHMTISDFRQLYPTKADLYQHLSMDDATDHNLVTVWALKGLAEQKKEVFDLLCIIAMLDPENIEQRTLIHCQRDSDPDASLTALREYIDNRAELADASLIDVDRRNGEVSVHRVVQEVTKSMIVRSGSASLVMSRVLDRLEAQWPFLNRNYVIGSATKVGRWEECRITYRHIYYLMGVHEELVERKVKGLGSFRLAELLLEAVQYRLECGLSHEAALLLEEVEKIYQQGNIESATPAQDRGSLYRGKIGLAVSSKNGDDLFHYAKLS</sequence>
<protein>
    <recommendedName>
        <fullName evidence="5">NB-ARC domain-containing protein</fullName>
    </recommendedName>
</protein>
<feature type="domain" description="NB-ARC" evidence="1">
    <location>
        <begin position="101"/>
        <end position="255"/>
    </location>
</feature>
<name>A0ABR4C937_9HELO</name>
<evidence type="ECO:0000259" key="2">
    <source>
        <dbReference type="Pfam" id="PF25000"/>
    </source>
</evidence>
<dbReference type="InterPro" id="IPR027417">
    <property type="entry name" value="P-loop_NTPase"/>
</dbReference>
<gene>
    <name evidence="3" type="ORF">VTL71DRAFT_2521</name>
</gene>
<feature type="domain" description="DUF7779" evidence="2">
    <location>
        <begin position="334"/>
        <end position="413"/>
    </location>
</feature>
<evidence type="ECO:0000313" key="4">
    <source>
        <dbReference type="Proteomes" id="UP001595075"/>
    </source>
</evidence>
<dbReference type="Gene3D" id="3.40.50.300">
    <property type="entry name" value="P-loop containing nucleotide triphosphate hydrolases"/>
    <property type="match status" value="1"/>
</dbReference>
<reference evidence="3 4" key="1">
    <citation type="journal article" date="2024" name="Commun. Biol.">
        <title>Comparative genomic analysis of thermophilic fungi reveals convergent evolutionary adaptations and gene losses.</title>
        <authorList>
            <person name="Steindorff A.S."/>
            <person name="Aguilar-Pontes M.V."/>
            <person name="Robinson A.J."/>
            <person name="Andreopoulos B."/>
            <person name="LaButti K."/>
            <person name="Kuo A."/>
            <person name="Mondo S."/>
            <person name="Riley R."/>
            <person name="Otillar R."/>
            <person name="Haridas S."/>
            <person name="Lipzen A."/>
            <person name="Grimwood J."/>
            <person name="Schmutz J."/>
            <person name="Clum A."/>
            <person name="Reid I.D."/>
            <person name="Moisan M.C."/>
            <person name="Butler G."/>
            <person name="Nguyen T.T.M."/>
            <person name="Dewar K."/>
            <person name="Conant G."/>
            <person name="Drula E."/>
            <person name="Henrissat B."/>
            <person name="Hansel C."/>
            <person name="Singer S."/>
            <person name="Hutchinson M.I."/>
            <person name="de Vries R.P."/>
            <person name="Natvig D.O."/>
            <person name="Powell A.J."/>
            <person name="Tsang A."/>
            <person name="Grigoriev I.V."/>
        </authorList>
    </citation>
    <scope>NUCLEOTIDE SEQUENCE [LARGE SCALE GENOMIC DNA]</scope>
    <source>
        <strain evidence="3 4">CBS 494.80</strain>
    </source>
</reference>
<dbReference type="PANTHER" id="PTHR35205">
    <property type="entry name" value="NB-ARC AND TPR DOMAIN PROTEIN"/>
    <property type="match status" value="1"/>
</dbReference>
<keyword evidence="4" id="KW-1185">Reference proteome</keyword>
<evidence type="ECO:0000259" key="1">
    <source>
        <dbReference type="Pfam" id="PF00931"/>
    </source>
</evidence>
<accession>A0ABR4C937</accession>
<dbReference type="Pfam" id="PF00931">
    <property type="entry name" value="NB-ARC"/>
    <property type="match status" value="1"/>
</dbReference>
<dbReference type="PANTHER" id="PTHR35205:SF1">
    <property type="entry name" value="ZU5 DOMAIN-CONTAINING PROTEIN"/>
    <property type="match status" value="1"/>
</dbReference>
<dbReference type="InterPro" id="IPR056681">
    <property type="entry name" value="DUF7779"/>
</dbReference>
<evidence type="ECO:0008006" key="5">
    <source>
        <dbReference type="Google" id="ProtNLM"/>
    </source>
</evidence>
<dbReference type="EMBL" id="JAZHXI010000011">
    <property type="protein sequence ID" value="KAL2066450.1"/>
    <property type="molecule type" value="Genomic_DNA"/>
</dbReference>
<dbReference type="SUPFAM" id="SSF52540">
    <property type="entry name" value="P-loop containing nucleoside triphosphate hydrolases"/>
    <property type="match status" value="1"/>
</dbReference>
<proteinExistence type="predicted"/>
<dbReference type="InterPro" id="IPR002182">
    <property type="entry name" value="NB-ARC"/>
</dbReference>
<evidence type="ECO:0000313" key="3">
    <source>
        <dbReference type="EMBL" id="KAL2066450.1"/>
    </source>
</evidence>
<dbReference type="Pfam" id="PF25000">
    <property type="entry name" value="DUF7779"/>
    <property type="match status" value="1"/>
</dbReference>
<organism evidence="3 4">
    <name type="scientific">Oculimacula yallundae</name>
    <dbReference type="NCBI Taxonomy" id="86028"/>
    <lineage>
        <taxon>Eukaryota</taxon>
        <taxon>Fungi</taxon>
        <taxon>Dikarya</taxon>
        <taxon>Ascomycota</taxon>
        <taxon>Pezizomycotina</taxon>
        <taxon>Leotiomycetes</taxon>
        <taxon>Helotiales</taxon>
        <taxon>Ploettnerulaceae</taxon>
        <taxon>Oculimacula</taxon>
    </lineage>
</organism>